<feature type="transmembrane region" description="Helical" evidence="1">
    <location>
        <begin position="223"/>
        <end position="242"/>
    </location>
</feature>
<keyword evidence="1" id="KW-0472">Membrane</keyword>
<protein>
    <submittedName>
        <fullName evidence="2">Uncharacterized protein</fullName>
    </submittedName>
</protein>
<feature type="transmembrane region" description="Helical" evidence="1">
    <location>
        <begin position="12"/>
        <end position="32"/>
    </location>
</feature>
<feature type="transmembrane region" description="Helical" evidence="1">
    <location>
        <begin position="285"/>
        <end position="307"/>
    </location>
</feature>
<keyword evidence="1" id="KW-0812">Transmembrane</keyword>
<dbReference type="EMBL" id="JBHSWE010000001">
    <property type="protein sequence ID" value="MFC6672904.1"/>
    <property type="molecule type" value="Genomic_DNA"/>
</dbReference>
<feature type="transmembrane region" description="Helical" evidence="1">
    <location>
        <begin position="106"/>
        <end position="125"/>
    </location>
</feature>
<name>A0ABW2A661_9GAMM</name>
<evidence type="ECO:0000313" key="3">
    <source>
        <dbReference type="Proteomes" id="UP001596422"/>
    </source>
</evidence>
<accession>A0ABW2A661</accession>
<sequence>MSYRTIAQPLLGGLSTLICIPVSLFICSLFDAETFGSWVAFTVICTTPMHMVLSLVWHYDYPLWLSRLGQPTKGLVSLLILALSALVVAPLGLHVAGGGITPPSPFSLMYVILSVVTTLWLLVQFQCWPLAGWVRHPAATGLGTLLLAYSLAWGLFQHAFDFQELQNAPFYIAELDPHGGFDAWDALSFAVTTAALIMAWVLFDFWPLRSIAQRWPLLNRQPLFGLLAGSLVLVWTGLIWYIGVNVLQLDVVEYLVRVPVPLLFGEFIILLLFQNRLLHSIPQPLRGIGLAAISTVLAAMTQGLYARAGAWITGGLSAGGPLYQLELWLASAMLAVTFPVMVAYSGGFAFWPFQRR</sequence>
<feature type="transmembrane region" description="Helical" evidence="1">
    <location>
        <begin position="327"/>
        <end position="351"/>
    </location>
</feature>
<feature type="transmembrane region" description="Helical" evidence="1">
    <location>
        <begin position="38"/>
        <end position="57"/>
    </location>
</feature>
<reference evidence="3" key="1">
    <citation type="journal article" date="2019" name="Int. J. Syst. Evol. Microbiol.">
        <title>The Global Catalogue of Microorganisms (GCM) 10K type strain sequencing project: providing services to taxonomists for standard genome sequencing and annotation.</title>
        <authorList>
            <consortium name="The Broad Institute Genomics Platform"/>
            <consortium name="The Broad Institute Genome Sequencing Center for Infectious Disease"/>
            <person name="Wu L."/>
            <person name="Ma J."/>
        </authorList>
    </citation>
    <scope>NUCLEOTIDE SEQUENCE [LARGE SCALE GENOMIC DNA]</scope>
    <source>
        <strain evidence="3">NBRC 111756</strain>
    </source>
</reference>
<feature type="transmembrane region" description="Helical" evidence="1">
    <location>
        <begin position="254"/>
        <end position="273"/>
    </location>
</feature>
<feature type="transmembrane region" description="Helical" evidence="1">
    <location>
        <begin position="186"/>
        <end position="203"/>
    </location>
</feature>
<feature type="transmembrane region" description="Helical" evidence="1">
    <location>
        <begin position="78"/>
        <end position="100"/>
    </location>
</feature>
<keyword evidence="1" id="KW-1133">Transmembrane helix</keyword>
<feature type="transmembrane region" description="Helical" evidence="1">
    <location>
        <begin position="137"/>
        <end position="156"/>
    </location>
</feature>
<dbReference type="RefSeq" id="WP_379911312.1">
    <property type="nucleotide sequence ID" value="NZ_JBHSWE010000001.1"/>
</dbReference>
<evidence type="ECO:0000256" key="1">
    <source>
        <dbReference type="SAM" id="Phobius"/>
    </source>
</evidence>
<keyword evidence="3" id="KW-1185">Reference proteome</keyword>
<proteinExistence type="predicted"/>
<comment type="caution">
    <text evidence="2">The sequence shown here is derived from an EMBL/GenBank/DDBJ whole genome shotgun (WGS) entry which is preliminary data.</text>
</comment>
<dbReference type="Proteomes" id="UP001596422">
    <property type="component" value="Unassembled WGS sequence"/>
</dbReference>
<gene>
    <name evidence="2" type="ORF">ACFQDL_24570</name>
</gene>
<evidence type="ECO:0000313" key="2">
    <source>
        <dbReference type="EMBL" id="MFC6672904.1"/>
    </source>
</evidence>
<organism evidence="2 3">
    <name type="scientific">Marinobacterium aestuariivivens</name>
    <dbReference type="NCBI Taxonomy" id="1698799"/>
    <lineage>
        <taxon>Bacteria</taxon>
        <taxon>Pseudomonadati</taxon>
        <taxon>Pseudomonadota</taxon>
        <taxon>Gammaproteobacteria</taxon>
        <taxon>Oceanospirillales</taxon>
        <taxon>Oceanospirillaceae</taxon>
        <taxon>Marinobacterium</taxon>
    </lineage>
</organism>